<name>A0A2X3BL35_9ACTO</name>
<gene>
    <name evidence="2" type="ORF">NCTC11820_01185</name>
    <name evidence="3" type="ORF">NCTC11820_02197</name>
    <name evidence="4" type="ORF">NCTC11820_02205</name>
</gene>
<feature type="transmembrane region" description="Helical" evidence="1">
    <location>
        <begin position="20"/>
        <end position="43"/>
    </location>
</feature>
<evidence type="ECO:0000313" key="4">
    <source>
        <dbReference type="EMBL" id="SQC02317.1"/>
    </source>
</evidence>
<dbReference type="AlphaFoldDB" id="A0A2X3BL35"/>
<feature type="transmembrane region" description="Helical" evidence="1">
    <location>
        <begin position="102"/>
        <end position="127"/>
    </location>
</feature>
<feature type="transmembrane region" description="Helical" evidence="1">
    <location>
        <begin position="147"/>
        <end position="169"/>
    </location>
</feature>
<evidence type="ECO:0000313" key="3">
    <source>
        <dbReference type="EMBL" id="SQC02309.1"/>
    </source>
</evidence>
<keyword evidence="1" id="KW-1133">Transmembrane helix</keyword>
<dbReference type="EMBL" id="UASJ01000015">
    <property type="protein sequence ID" value="SQC02309.1"/>
    <property type="molecule type" value="Genomic_DNA"/>
</dbReference>
<organism evidence="4 5">
    <name type="scientific">Mobiluncus curtisii</name>
    <dbReference type="NCBI Taxonomy" id="2051"/>
    <lineage>
        <taxon>Bacteria</taxon>
        <taxon>Bacillati</taxon>
        <taxon>Actinomycetota</taxon>
        <taxon>Actinomycetes</taxon>
        <taxon>Actinomycetales</taxon>
        <taxon>Actinomycetaceae</taxon>
        <taxon>Mobiluncus</taxon>
    </lineage>
</organism>
<keyword evidence="1" id="KW-0472">Membrane</keyword>
<dbReference type="GO" id="GO:0016020">
    <property type="term" value="C:membrane"/>
    <property type="evidence" value="ECO:0007669"/>
    <property type="project" value="InterPro"/>
</dbReference>
<dbReference type="EMBL" id="UASJ01000015">
    <property type="protein sequence ID" value="SQC02317.1"/>
    <property type="molecule type" value="Genomic_DNA"/>
</dbReference>
<dbReference type="SUPFAM" id="SSF81342">
    <property type="entry name" value="Transmembrane di-heme cytochromes"/>
    <property type="match status" value="1"/>
</dbReference>
<accession>A0A2X3BL35</accession>
<dbReference type="Proteomes" id="UP000250245">
    <property type="component" value="Unassembled WGS sequence"/>
</dbReference>
<protein>
    <recommendedName>
        <fullName evidence="6">Cytochrome b561 bacterial/Ni-hydrogenase domain-containing protein</fullName>
    </recommendedName>
</protein>
<feature type="transmembrane region" description="Helical" evidence="1">
    <location>
        <begin position="55"/>
        <end position="81"/>
    </location>
</feature>
<evidence type="ECO:0000313" key="2">
    <source>
        <dbReference type="EMBL" id="SQB64831.1"/>
    </source>
</evidence>
<evidence type="ECO:0000313" key="5">
    <source>
        <dbReference type="Proteomes" id="UP000250245"/>
    </source>
</evidence>
<dbReference type="EMBL" id="UASJ01000001">
    <property type="protein sequence ID" value="SQB64831.1"/>
    <property type="molecule type" value="Genomic_DNA"/>
</dbReference>
<sequence>MIIMTHLEEYYQNKPYPFFIVHMIAIVGFVALLITSLIMLVAHNSGTAVIVIHKLSSWLLMIGLVISGVEALVVKLFAPSAKRKPFGYRIPVLKEITTRQEVAIYTTYCVLSWALLPIVFIFAFLSGMGAVGISSPVLPFHTMDPGLLAHFHHISGALFVIMIILHVALSVPARRAREKANQAISSNN</sequence>
<evidence type="ECO:0008006" key="6">
    <source>
        <dbReference type="Google" id="ProtNLM"/>
    </source>
</evidence>
<proteinExistence type="predicted"/>
<dbReference type="GO" id="GO:0022904">
    <property type="term" value="P:respiratory electron transport chain"/>
    <property type="evidence" value="ECO:0007669"/>
    <property type="project" value="InterPro"/>
</dbReference>
<evidence type="ECO:0000256" key="1">
    <source>
        <dbReference type="SAM" id="Phobius"/>
    </source>
</evidence>
<keyword evidence="1" id="KW-0812">Transmembrane</keyword>
<dbReference type="Gene3D" id="1.20.950.20">
    <property type="entry name" value="Transmembrane di-heme cytochromes, Chain C"/>
    <property type="match status" value="1"/>
</dbReference>
<reference evidence="4 5" key="1">
    <citation type="submission" date="2018-06" db="EMBL/GenBank/DDBJ databases">
        <authorList>
            <consortium name="Pathogen Informatics"/>
            <person name="Doyle S."/>
        </authorList>
    </citation>
    <scope>NUCLEOTIDE SEQUENCE [LARGE SCALE GENOMIC DNA]</scope>
    <source>
        <strain evidence="4 5">NCTC11820</strain>
    </source>
</reference>
<dbReference type="InterPro" id="IPR016174">
    <property type="entry name" value="Di-haem_cyt_TM"/>
</dbReference>